<gene>
    <name evidence="1" type="ORF">BH720_030110</name>
</gene>
<proteinExistence type="predicted"/>
<accession>A0ACD5GRQ5</accession>
<reference evidence="1 2" key="1">
    <citation type="journal article" date="2016" name="Genome Announc.">
        <title>Draft Genome Sequence of the Thermotolerant Cyanobacterium Desertifilum sp. IPPAS B-1220.</title>
        <authorList>
            <person name="Mironov K.S."/>
            <person name="Sinetova M.A."/>
            <person name="Bolatkhan K."/>
            <person name="Zayadan B.K."/>
            <person name="Ustinova V.V."/>
            <person name="Kupriyanova E.V."/>
            <person name="Skrypnik A.N."/>
            <person name="Gogoleva N.E."/>
            <person name="Gogolev Y.V."/>
            <person name="Los D.A."/>
        </authorList>
    </citation>
    <scope>NUCLEOTIDE SEQUENCE [LARGE SCALE GENOMIC DNA]</scope>
    <source>
        <strain evidence="1 2">IPPAS B-1220</strain>
    </source>
</reference>
<sequence>MQTHSPQRLLAASRLGGTFGRVGGEAGLASGGKCGVVENPESGIAGGSS</sequence>
<keyword evidence="2" id="KW-1185">Reference proteome</keyword>
<evidence type="ECO:0000313" key="2">
    <source>
        <dbReference type="Proteomes" id="UP000095472"/>
    </source>
</evidence>
<evidence type="ECO:0000313" key="1">
    <source>
        <dbReference type="EMBL" id="XPM63505.1"/>
    </source>
</evidence>
<organism evidence="1 2">
    <name type="scientific">Desertifilum tharense IPPAS B-1220</name>
    <dbReference type="NCBI Taxonomy" id="1781255"/>
    <lineage>
        <taxon>Bacteria</taxon>
        <taxon>Bacillati</taxon>
        <taxon>Cyanobacteriota</taxon>
        <taxon>Cyanophyceae</taxon>
        <taxon>Desertifilales</taxon>
        <taxon>Desertifilaceae</taxon>
        <taxon>Desertifilum</taxon>
    </lineage>
</organism>
<dbReference type="Proteomes" id="UP000095472">
    <property type="component" value="Chromosome"/>
</dbReference>
<name>A0ACD5GRQ5_9CYAN</name>
<protein>
    <submittedName>
        <fullName evidence="1">Uncharacterized protein</fullName>
    </submittedName>
</protein>
<dbReference type="EMBL" id="CP182909">
    <property type="protein sequence ID" value="XPM63505.1"/>
    <property type="molecule type" value="Genomic_DNA"/>
</dbReference>